<comment type="caution">
    <text evidence="1">The sequence shown here is derived from an EMBL/GenBank/DDBJ whole genome shotgun (WGS) entry which is preliminary data.</text>
</comment>
<accession>A0AAV7MDY7</accession>
<reference evidence="1" key="1">
    <citation type="journal article" date="2022" name="bioRxiv">
        <title>Sequencing and chromosome-scale assembly of the giantPleurodeles waltlgenome.</title>
        <authorList>
            <person name="Brown T."/>
            <person name="Elewa A."/>
            <person name="Iarovenko S."/>
            <person name="Subramanian E."/>
            <person name="Araus A.J."/>
            <person name="Petzold A."/>
            <person name="Susuki M."/>
            <person name="Suzuki K.-i.T."/>
            <person name="Hayashi T."/>
            <person name="Toyoda A."/>
            <person name="Oliveira C."/>
            <person name="Osipova E."/>
            <person name="Leigh N.D."/>
            <person name="Simon A."/>
            <person name="Yun M.H."/>
        </authorList>
    </citation>
    <scope>NUCLEOTIDE SEQUENCE</scope>
    <source>
        <strain evidence="1">20211129_DDA</strain>
        <tissue evidence="1">Liver</tissue>
    </source>
</reference>
<name>A0AAV7MDY7_PLEWA</name>
<keyword evidence="2" id="KW-1185">Reference proteome</keyword>
<protein>
    <submittedName>
        <fullName evidence="1">Uncharacterized protein</fullName>
    </submittedName>
</protein>
<organism evidence="1 2">
    <name type="scientific">Pleurodeles waltl</name>
    <name type="common">Iberian ribbed newt</name>
    <dbReference type="NCBI Taxonomy" id="8319"/>
    <lineage>
        <taxon>Eukaryota</taxon>
        <taxon>Metazoa</taxon>
        <taxon>Chordata</taxon>
        <taxon>Craniata</taxon>
        <taxon>Vertebrata</taxon>
        <taxon>Euteleostomi</taxon>
        <taxon>Amphibia</taxon>
        <taxon>Batrachia</taxon>
        <taxon>Caudata</taxon>
        <taxon>Salamandroidea</taxon>
        <taxon>Salamandridae</taxon>
        <taxon>Pleurodelinae</taxon>
        <taxon>Pleurodeles</taxon>
    </lineage>
</organism>
<gene>
    <name evidence="1" type="ORF">NDU88_006684</name>
</gene>
<dbReference type="EMBL" id="JANPWB010000014">
    <property type="protein sequence ID" value="KAJ1101618.1"/>
    <property type="molecule type" value="Genomic_DNA"/>
</dbReference>
<proteinExistence type="predicted"/>
<evidence type="ECO:0000313" key="2">
    <source>
        <dbReference type="Proteomes" id="UP001066276"/>
    </source>
</evidence>
<dbReference type="AlphaFoldDB" id="A0AAV7MDY7"/>
<evidence type="ECO:0000313" key="1">
    <source>
        <dbReference type="EMBL" id="KAJ1101618.1"/>
    </source>
</evidence>
<dbReference type="Proteomes" id="UP001066276">
    <property type="component" value="Chromosome 10"/>
</dbReference>
<sequence length="125" mass="14200">MLPSRPLAHIGGPSGMYKKRGGRYTRYSQATYFCAFSGPLCTYPGARPREQRYGEPARELKTKLQERHYPTKIIKPAYKRARNNHREALLAPTTRNDLTRLTLVPSLVGGLSVLMMPYLEMGWAT</sequence>